<keyword evidence="1" id="KW-0238">DNA-binding</keyword>
<keyword evidence="1" id="KW-0539">Nucleus</keyword>
<evidence type="ECO:0000256" key="1">
    <source>
        <dbReference type="PROSITE-ProRule" id="PRU00267"/>
    </source>
</evidence>
<feature type="DNA-binding region" description="HMG box" evidence="1">
    <location>
        <begin position="71"/>
        <end position="139"/>
    </location>
</feature>
<feature type="domain" description="HMG box" evidence="3">
    <location>
        <begin position="71"/>
        <end position="139"/>
    </location>
</feature>
<dbReference type="WBParaSite" id="TCONS_00012065.p1">
    <property type="protein sequence ID" value="TCONS_00012065.p1"/>
    <property type="gene ID" value="XLOC_007360"/>
</dbReference>
<dbReference type="GO" id="GO:1905502">
    <property type="term" value="F:acetyl-CoA binding"/>
    <property type="evidence" value="ECO:0007669"/>
    <property type="project" value="TreeGrafter"/>
</dbReference>
<dbReference type="PROSITE" id="PS51186">
    <property type="entry name" value="GNAT"/>
    <property type="match status" value="1"/>
</dbReference>
<sequence>CSKMTAVGDITTHDSGLSSPTINSPVISGSETPLYDQCEHSNTSFSEANEALEEQFEKCLVEFCGPNNEFVKKPMNPYMFFSRAERKNISKSHPELKVNEVSREMGERWKKLTEKEKQPYVQMAKRQLEEHKKFFKENPDRQYLPAKKKPVATSKTLTNTTTITTTTTNNLTNTPRLQDSALLSAIQRPSTVLSNKSVLSSTPMSTTTQRVNGTLSSYQTPSQPSNVVYYLPTKSVHSSRPESYQISQTNSVSNQYYTTQTQNTHTLRIGGGGPPNATANYGSPVYTGIRQHTTQKTAPELLDLYYTSLTAPLFPHYLEHPTNPLGLVGNGPYEMYKLVPLATCPHFIKEVTSLLNSEWPRSDTVRQRSIDKSCNMEPPMSLVLFKIDTNNHREIVGYAKLCTIPTTDEKACWIESVIIKPSLRGNKLGALLMKEVEKIAVQFDYDIIYLSTHDKKKFYEKCGFEECHPVNNVGANSELFKKFNFETSFSRKKDKVPVLQSNGTKISSQEKNCGVVKNNIPVPPLLPPLSLSTSPQMSSSSINNEATIKYIFIMKSDSLGLTRILNDTHRICNYCGIEYKLSTSSYTIFKHCAKHTPFHPILIRHLGNHSFQNYLSMVPPDYVDPPPIDPDFILKLESKDGFVNYNNKKESSPGILDSKSLCDILKFGDEKEDGRNATPTLTNLSDLFNTLDEASKVNKVEEKNGDCEVNELKIDDKDKEDNEVANDDPLHDPMIEEIMKNPEQLPSGFRKRLKTDNLKLTKLVSVKHRICLACNRRFMSSCGVTSLYKHCAKHPEFREILRKNLTPSALENAMRGAKLLPNNTSMSNYSRKPTTPLKPNENSVNNSFDNFSVNNLFSSLFNSTSDSINQGIEAVKNNDSSFFDLLRSNLSSNQQLNDSEGNSKPSKRPRSSEEHESPSSVSMLQDDAAKEKTPDKDSLIDLCIKFSETKNIPFECFDSSAFQDLLKYGRDPKDVPFINSNIIYETKNQSFVEEVSNKINWTGNFEKVSLSVDEIVLDSRKIIASVVIHYMDSEYKTNSITVGFVLVKKNGDRKSIECISEEIEKILRRYNIEISNIVGILSDKSPTSLKLTEYWRLPGIMCFKKEIESITDFHGESVSIMLKNLFVKAVSLFSIYNAIFPTFHFSRNFFKLPKEKVFKFSPHWTYTCYIFVKYMDKINEINEFASKHCPSLLLTSDEVLSLQLLNNIFKIFANFCVKYSNERRGLYYYIPMIQDLYDDINKLSLNDSSSFIKFDGTYEMIENILESPSCTYLWFGVPNEKMDTGITKENYITLVNDFYTLIKDKITGLKEKIYKDDLLLKALYLNSIEVFRIKYGKELFWNELGNSLDPESESIPENPGRLSFSQSTKTKGQKYNIFVTENESYTVEEFWKLHRFSFKKLHEAVKTIFCIPSYGLPLEKYKDTLINNSNHYLNENYGTILAYKISRISN</sequence>
<feature type="region of interest" description="Disordered" evidence="2">
    <location>
        <begin position="1"/>
        <end position="24"/>
    </location>
</feature>
<dbReference type="PANTHER" id="PTHR13538:SF4">
    <property type="entry name" value="N-ALPHA-ACETYLTRANSFERASE 80"/>
    <property type="match status" value="1"/>
</dbReference>
<protein>
    <submittedName>
        <fullName evidence="6">N-acetyltransferase domain-containing protein</fullName>
    </submittedName>
</protein>
<proteinExistence type="predicted"/>
<dbReference type="SMART" id="SM00398">
    <property type="entry name" value="HMG"/>
    <property type="match status" value="1"/>
</dbReference>
<dbReference type="Proteomes" id="UP000035681">
    <property type="component" value="Unplaced"/>
</dbReference>
<feature type="region of interest" description="Disordered" evidence="2">
    <location>
        <begin position="893"/>
        <end position="933"/>
    </location>
</feature>
<keyword evidence="5" id="KW-1185">Reference proteome</keyword>
<evidence type="ECO:0000259" key="4">
    <source>
        <dbReference type="PROSITE" id="PS51186"/>
    </source>
</evidence>
<reference evidence="6" key="1">
    <citation type="submission" date="2024-02" db="UniProtKB">
        <authorList>
            <consortium name="WormBaseParasite"/>
        </authorList>
    </citation>
    <scope>IDENTIFICATION</scope>
</reference>
<dbReference type="SUPFAM" id="SSF53098">
    <property type="entry name" value="Ribonuclease H-like"/>
    <property type="match status" value="1"/>
</dbReference>
<feature type="compositionally biased region" description="Polar residues" evidence="2">
    <location>
        <begin position="13"/>
        <end position="24"/>
    </location>
</feature>
<feature type="compositionally biased region" description="Polar residues" evidence="2">
    <location>
        <begin position="821"/>
        <end position="833"/>
    </location>
</feature>
<dbReference type="GO" id="GO:0005634">
    <property type="term" value="C:nucleus"/>
    <property type="evidence" value="ECO:0007669"/>
    <property type="project" value="UniProtKB-UniRule"/>
</dbReference>
<dbReference type="Gene3D" id="3.40.630.30">
    <property type="match status" value="1"/>
</dbReference>
<dbReference type="InterPro" id="IPR039840">
    <property type="entry name" value="NAA80"/>
</dbReference>
<dbReference type="PROSITE" id="PS50118">
    <property type="entry name" value="HMG_BOX_2"/>
    <property type="match status" value="1"/>
</dbReference>
<dbReference type="InterPro" id="IPR000182">
    <property type="entry name" value="GNAT_dom"/>
</dbReference>
<dbReference type="GO" id="GO:0005737">
    <property type="term" value="C:cytoplasm"/>
    <property type="evidence" value="ECO:0007669"/>
    <property type="project" value="TreeGrafter"/>
</dbReference>
<dbReference type="GO" id="GO:0003677">
    <property type="term" value="F:DNA binding"/>
    <property type="evidence" value="ECO:0007669"/>
    <property type="project" value="UniProtKB-UniRule"/>
</dbReference>
<name>A0AAF5DJ35_STRER</name>
<feature type="region of interest" description="Disordered" evidence="2">
    <location>
        <begin position="820"/>
        <end position="843"/>
    </location>
</feature>
<evidence type="ECO:0000259" key="3">
    <source>
        <dbReference type="PROSITE" id="PS50118"/>
    </source>
</evidence>
<accession>A0AAF5DJ35</accession>
<dbReference type="PANTHER" id="PTHR13538">
    <property type="entry name" value="N-ACETYLTRANSFERASE 6"/>
    <property type="match status" value="1"/>
</dbReference>
<dbReference type="InterPro" id="IPR036910">
    <property type="entry name" value="HMG_box_dom_sf"/>
</dbReference>
<dbReference type="Gene3D" id="1.10.30.10">
    <property type="entry name" value="High mobility group box domain"/>
    <property type="match status" value="1"/>
</dbReference>
<dbReference type="InterPro" id="IPR009071">
    <property type="entry name" value="HMG_box_dom"/>
</dbReference>
<dbReference type="AlphaFoldDB" id="A0AAF5DJ35"/>
<organism evidence="5 6">
    <name type="scientific">Strongyloides stercoralis</name>
    <name type="common">Threadworm</name>
    <dbReference type="NCBI Taxonomy" id="6248"/>
    <lineage>
        <taxon>Eukaryota</taxon>
        <taxon>Metazoa</taxon>
        <taxon>Ecdysozoa</taxon>
        <taxon>Nematoda</taxon>
        <taxon>Chromadorea</taxon>
        <taxon>Rhabditida</taxon>
        <taxon>Tylenchina</taxon>
        <taxon>Panagrolaimomorpha</taxon>
        <taxon>Strongyloidoidea</taxon>
        <taxon>Strongyloididae</taxon>
        <taxon>Strongyloides</taxon>
    </lineage>
</organism>
<feature type="domain" description="N-acetyltransferase" evidence="4">
    <location>
        <begin position="336"/>
        <end position="486"/>
    </location>
</feature>
<dbReference type="Pfam" id="PF00583">
    <property type="entry name" value="Acetyltransf_1"/>
    <property type="match status" value="1"/>
</dbReference>
<dbReference type="InterPro" id="IPR016181">
    <property type="entry name" value="Acyl_CoA_acyltransferase"/>
</dbReference>
<dbReference type="SUPFAM" id="SSF55729">
    <property type="entry name" value="Acyl-CoA N-acyltransferases (Nat)"/>
    <property type="match status" value="1"/>
</dbReference>
<dbReference type="SUPFAM" id="SSF47095">
    <property type="entry name" value="HMG-box"/>
    <property type="match status" value="1"/>
</dbReference>
<dbReference type="Pfam" id="PF00505">
    <property type="entry name" value="HMG_box"/>
    <property type="match status" value="1"/>
</dbReference>
<dbReference type="CDD" id="cd04301">
    <property type="entry name" value="NAT_SF"/>
    <property type="match status" value="1"/>
</dbReference>
<dbReference type="InterPro" id="IPR012337">
    <property type="entry name" value="RNaseH-like_sf"/>
</dbReference>
<evidence type="ECO:0000256" key="2">
    <source>
        <dbReference type="SAM" id="MobiDB-lite"/>
    </source>
</evidence>
<dbReference type="GO" id="GO:0008080">
    <property type="term" value="F:N-acetyltransferase activity"/>
    <property type="evidence" value="ECO:0007669"/>
    <property type="project" value="InterPro"/>
</dbReference>
<evidence type="ECO:0000313" key="6">
    <source>
        <dbReference type="WBParaSite" id="TCONS_00012065.p1"/>
    </source>
</evidence>
<evidence type="ECO:0000313" key="5">
    <source>
        <dbReference type="Proteomes" id="UP000035681"/>
    </source>
</evidence>